<evidence type="ECO:0000313" key="8">
    <source>
        <dbReference type="EMBL" id="WEK48467.1"/>
    </source>
</evidence>
<evidence type="ECO:0000256" key="4">
    <source>
        <dbReference type="ARBA" id="ARBA00022827"/>
    </source>
</evidence>
<dbReference type="AlphaFoldDB" id="A0AAJ5XBI8"/>
<keyword evidence="4" id="KW-0274">FAD</keyword>
<dbReference type="EMBL" id="CP119316">
    <property type="protein sequence ID" value="WEK48467.1"/>
    <property type="molecule type" value="Genomic_DNA"/>
</dbReference>
<sequence>MTIENLGKTTLYQEAVHQDSPRELDVVIVGAGFAGLYMLHRLRLSNRTAIAIDRGSDVGGTWYWNRYPGARCDVESYQYSYGFSEELDQDWVWTERFAPQTEILSYAQHVADRFDLRRDIRFNRTVESAVFDEAEDLWTVTTHQGDVFRARYCIMATGNLSDVKLPDIAGIGNFAGESYHTGAWPHHPVDFTGKKVGVIGTGSSGIQCIPEIAKQADHLTVFQRTANYSVPACNRVLAEEEIAAIKADYPNMRALVHRTRTGTILPRSRGPLGNFAPAEIEQEFEARWDGEKGGGSSFIAAFDDLLTSLEANAPAVDFVRGKISSIVEDPQVAEDLTPQGYPLGAKRLVCDTGYFATYNRPNVTLVNLRRTPITRVWSDGIETGDVFHRLDALIYATGYDAGTGALNRIDIRGVGGRSLKEKWSAGPKCYLGLMVAGFPSLFVITGPGSPSVLSNVLPSIEFHVEWIDRCLTDLEGRRIEATEAAEDDWAEHVRQCAEQTIMTKADNWYLGANIPGKPRVFFAYAGGVPNYEKKCNAVAQAGYEGFRILEKAACA</sequence>
<evidence type="ECO:0000256" key="6">
    <source>
        <dbReference type="ARBA" id="ARBA00023002"/>
    </source>
</evidence>
<accession>A0AAJ5XBI8</accession>
<name>A0AAJ5XBI8_9SPHN</name>
<evidence type="ECO:0000256" key="5">
    <source>
        <dbReference type="ARBA" id="ARBA00022857"/>
    </source>
</evidence>
<dbReference type="Pfam" id="PF13738">
    <property type="entry name" value="Pyr_redox_3"/>
    <property type="match status" value="1"/>
</dbReference>
<dbReference type="InterPro" id="IPR050775">
    <property type="entry name" value="FAD-binding_Monooxygenases"/>
</dbReference>
<comment type="similarity">
    <text evidence="2">Belongs to the FAD-binding monooxygenase family.</text>
</comment>
<evidence type="ECO:0000313" key="9">
    <source>
        <dbReference type="Proteomes" id="UP001218362"/>
    </source>
</evidence>
<comment type="cofactor">
    <cofactor evidence="1">
        <name>FAD</name>
        <dbReference type="ChEBI" id="CHEBI:57692"/>
    </cofactor>
</comment>
<dbReference type="Proteomes" id="UP001218362">
    <property type="component" value="Chromosome"/>
</dbReference>
<keyword evidence="7" id="KW-0503">Monooxygenase</keyword>
<dbReference type="PANTHER" id="PTHR43098:SF3">
    <property type="entry name" value="L-ORNITHINE N(5)-MONOOXYGENASE-RELATED"/>
    <property type="match status" value="1"/>
</dbReference>
<keyword evidence="6" id="KW-0560">Oxidoreductase</keyword>
<protein>
    <submittedName>
        <fullName evidence="8">NAD(P)/FAD-dependent oxidoreductase</fullName>
    </submittedName>
</protein>
<evidence type="ECO:0000256" key="3">
    <source>
        <dbReference type="ARBA" id="ARBA00022630"/>
    </source>
</evidence>
<evidence type="ECO:0000256" key="2">
    <source>
        <dbReference type="ARBA" id="ARBA00010139"/>
    </source>
</evidence>
<dbReference type="PANTHER" id="PTHR43098">
    <property type="entry name" value="L-ORNITHINE N(5)-MONOOXYGENASE-RELATED"/>
    <property type="match status" value="1"/>
</dbReference>
<dbReference type="Gene3D" id="3.50.50.60">
    <property type="entry name" value="FAD/NAD(P)-binding domain"/>
    <property type="match status" value="2"/>
</dbReference>
<reference evidence="8" key="1">
    <citation type="submission" date="2023-03" db="EMBL/GenBank/DDBJ databases">
        <title>Andean soil-derived lignocellulolytic bacterial consortium as a source of novel taxa and putative plastic-active enzymes.</title>
        <authorList>
            <person name="Diaz-Garcia L."/>
            <person name="Chuvochina M."/>
            <person name="Feuerriegel G."/>
            <person name="Bunk B."/>
            <person name="Sproer C."/>
            <person name="Streit W.R."/>
            <person name="Rodriguez L.M."/>
            <person name="Overmann J."/>
            <person name="Jimenez D.J."/>
        </authorList>
    </citation>
    <scope>NUCLEOTIDE SEQUENCE</scope>
    <source>
        <strain evidence="8">MAG 26</strain>
    </source>
</reference>
<organism evidence="8 9">
    <name type="scientific">Candidatus Andeanibacterium colombiense</name>
    <dbReference type="NCBI Taxonomy" id="3121345"/>
    <lineage>
        <taxon>Bacteria</taxon>
        <taxon>Pseudomonadati</taxon>
        <taxon>Pseudomonadota</taxon>
        <taxon>Alphaproteobacteria</taxon>
        <taxon>Sphingomonadales</taxon>
        <taxon>Sphingomonadaceae</taxon>
        <taxon>Candidatus Andeanibacterium</taxon>
    </lineage>
</organism>
<dbReference type="GO" id="GO:0004497">
    <property type="term" value="F:monooxygenase activity"/>
    <property type="evidence" value="ECO:0007669"/>
    <property type="project" value="UniProtKB-KW"/>
</dbReference>
<proteinExistence type="inferred from homology"/>
<dbReference type="InterPro" id="IPR036188">
    <property type="entry name" value="FAD/NAD-bd_sf"/>
</dbReference>
<dbReference type="SUPFAM" id="SSF51905">
    <property type="entry name" value="FAD/NAD(P)-binding domain"/>
    <property type="match status" value="2"/>
</dbReference>
<evidence type="ECO:0000256" key="1">
    <source>
        <dbReference type="ARBA" id="ARBA00001974"/>
    </source>
</evidence>
<gene>
    <name evidence="8" type="ORF">P0Y56_14850</name>
</gene>
<keyword evidence="3" id="KW-0285">Flavoprotein</keyword>
<dbReference type="KEGG" id="acob:P0Y56_14850"/>
<keyword evidence="5" id="KW-0521">NADP</keyword>
<evidence type="ECO:0000256" key="7">
    <source>
        <dbReference type="ARBA" id="ARBA00023033"/>
    </source>
</evidence>